<dbReference type="InterPro" id="IPR000397">
    <property type="entry name" value="Heat_shock_Hsp33"/>
</dbReference>
<reference evidence="7" key="1">
    <citation type="journal article" date="2023" name="Int. J. Syst. Evol. Microbiol.">
        <title>&lt;i&gt;Shewanella septentrionalis&lt;/i&gt; sp. nov. and &lt;i&gt;Shewanella holmiensis&lt;/i&gt; sp. nov., isolated from Baltic Sea water and sediments.</title>
        <authorList>
            <person name="Martin-Rodriguez A.J."/>
            <person name="Thorell K."/>
            <person name="Joffre E."/>
            <person name="Jensie-Markopoulos S."/>
            <person name="Moore E.R.B."/>
            <person name="Sjoling A."/>
        </authorList>
    </citation>
    <scope>NUCLEOTIDE SEQUENCE</scope>
    <source>
        <strain evidence="7">SP1S2-7</strain>
    </source>
</reference>
<dbReference type="GO" id="GO:0042026">
    <property type="term" value="P:protein refolding"/>
    <property type="evidence" value="ECO:0007669"/>
    <property type="project" value="TreeGrafter"/>
</dbReference>
<dbReference type="InterPro" id="IPR023212">
    <property type="entry name" value="Hsp33_helix_hairpin_bin_dom_sf"/>
</dbReference>
<protein>
    <recommendedName>
        <fullName evidence="6">33 kDa chaperonin</fullName>
    </recommendedName>
    <alternativeName>
        <fullName evidence="6">Heat shock protein 33 homolog</fullName>
        <shortName evidence="6">HSP33</shortName>
    </alternativeName>
</protein>
<evidence type="ECO:0000256" key="3">
    <source>
        <dbReference type="ARBA" id="ARBA00023157"/>
    </source>
</evidence>
<gene>
    <name evidence="6 7" type="primary">hslO</name>
    <name evidence="7" type="ORF">NE535_15705</name>
</gene>
<dbReference type="Gene3D" id="3.90.1280.10">
    <property type="entry name" value="HSP33 redox switch-like"/>
    <property type="match status" value="1"/>
</dbReference>
<dbReference type="RefSeq" id="WP_261299554.1">
    <property type="nucleotide sequence ID" value="NZ_JAMTCD010000025.1"/>
</dbReference>
<dbReference type="Pfam" id="PF01430">
    <property type="entry name" value="HSP33"/>
    <property type="match status" value="1"/>
</dbReference>
<feature type="disulfide bond" description="Redox-active" evidence="6">
    <location>
        <begin position="258"/>
        <end position="261"/>
    </location>
</feature>
<comment type="caution">
    <text evidence="7">The sequence shown here is derived from an EMBL/GenBank/DDBJ whole genome shotgun (WGS) entry which is preliminary data.</text>
</comment>
<organism evidence="7 8">
    <name type="scientific">Shewanella holmiensis</name>
    <dbReference type="NCBI Taxonomy" id="2952222"/>
    <lineage>
        <taxon>Bacteria</taxon>
        <taxon>Pseudomonadati</taxon>
        <taxon>Pseudomonadota</taxon>
        <taxon>Gammaproteobacteria</taxon>
        <taxon>Alteromonadales</taxon>
        <taxon>Shewanellaceae</taxon>
        <taxon>Shewanella</taxon>
    </lineage>
</organism>
<keyword evidence="2 6" id="KW-0862">Zinc</keyword>
<dbReference type="GO" id="GO:0044183">
    <property type="term" value="F:protein folding chaperone"/>
    <property type="evidence" value="ECO:0007669"/>
    <property type="project" value="TreeGrafter"/>
</dbReference>
<dbReference type="PANTHER" id="PTHR30111">
    <property type="entry name" value="33 KDA CHAPERONIN"/>
    <property type="match status" value="1"/>
</dbReference>
<dbReference type="CDD" id="cd00498">
    <property type="entry name" value="Hsp33"/>
    <property type="match status" value="1"/>
</dbReference>
<comment type="function">
    <text evidence="6">Redox regulated molecular chaperone. Protects both thermally unfolding and oxidatively damaged proteins from irreversible aggregation. Plays an important role in the bacterial defense system toward oxidative stress.</text>
</comment>
<evidence type="ECO:0000313" key="8">
    <source>
        <dbReference type="Proteomes" id="UP001155546"/>
    </source>
</evidence>
<keyword evidence="4 6" id="KW-0143">Chaperone</keyword>
<evidence type="ECO:0000256" key="1">
    <source>
        <dbReference type="ARBA" id="ARBA00022490"/>
    </source>
</evidence>
<dbReference type="PANTHER" id="PTHR30111:SF1">
    <property type="entry name" value="33 KDA CHAPERONIN"/>
    <property type="match status" value="1"/>
</dbReference>
<dbReference type="HAMAP" id="MF_00117">
    <property type="entry name" value="HslO"/>
    <property type="match status" value="1"/>
</dbReference>
<dbReference type="SUPFAM" id="SSF118352">
    <property type="entry name" value="HSP33 redox switch-like"/>
    <property type="match status" value="1"/>
</dbReference>
<dbReference type="EMBL" id="JAMTCD010000025">
    <property type="protein sequence ID" value="MCT7943216.1"/>
    <property type="molecule type" value="Genomic_DNA"/>
</dbReference>
<dbReference type="InterPro" id="IPR016154">
    <property type="entry name" value="Heat_shock_Hsp33_C"/>
</dbReference>
<keyword evidence="3 6" id="KW-1015">Disulfide bond</keyword>
<evidence type="ECO:0000313" key="7">
    <source>
        <dbReference type="EMBL" id="MCT7943216.1"/>
    </source>
</evidence>
<keyword evidence="5 6" id="KW-0676">Redox-active center</keyword>
<dbReference type="PIRSF" id="PIRSF005261">
    <property type="entry name" value="Heat_shock_Hsp33"/>
    <property type="match status" value="1"/>
</dbReference>
<dbReference type="Gene3D" id="1.10.287.480">
    <property type="entry name" value="helix hairpin bin"/>
    <property type="match status" value="1"/>
</dbReference>
<dbReference type="NCBIfam" id="NF001033">
    <property type="entry name" value="PRK00114.1"/>
    <property type="match status" value="1"/>
</dbReference>
<sequence>MTHDMLHRYLFDDADVRGEVVQLQDSYQQVLSAHDYPLAVQHLLGELMAATSLLTATIKFTGDISVQLQGDGPVPLAVINGNNKQVMRGVSRWDGDIADDASLQQMLGKGYMVITLTPDEGERYQGIVSLEHPNLAACLEEYFNQSEQLPTQIQLFANGKQAAGMLLQVLPSKSAKNEDYEHLSTLTATIKAEELFTLEAEQVLHRLYHQEQVRLFDPVDVTFKCSCSRERSAAAIRTIPQAEVEQILAEEGKIEMGCEYCSVMYTFDGIDIASIYAVSPSNDTPQ</sequence>
<dbReference type="Gene3D" id="3.55.30.10">
    <property type="entry name" value="Hsp33 domain"/>
    <property type="match status" value="1"/>
</dbReference>
<proteinExistence type="inferred from homology"/>
<feature type="disulfide bond" description="Redox-active" evidence="6">
    <location>
        <begin position="225"/>
        <end position="227"/>
    </location>
</feature>
<accession>A0A9X3AR55</accession>
<dbReference type="AlphaFoldDB" id="A0A9X3AR55"/>
<comment type="similarity">
    <text evidence="6">Belongs to the HSP33 family.</text>
</comment>
<keyword evidence="1 6" id="KW-0963">Cytoplasm</keyword>
<evidence type="ECO:0000256" key="2">
    <source>
        <dbReference type="ARBA" id="ARBA00022833"/>
    </source>
</evidence>
<evidence type="ECO:0000256" key="6">
    <source>
        <dbReference type="HAMAP-Rule" id="MF_00117"/>
    </source>
</evidence>
<name>A0A9X3AR55_9GAMM</name>
<dbReference type="GO" id="GO:0005737">
    <property type="term" value="C:cytoplasm"/>
    <property type="evidence" value="ECO:0007669"/>
    <property type="project" value="UniProtKB-SubCell"/>
</dbReference>
<comment type="subcellular location">
    <subcellularLocation>
        <location evidence="6">Cytoplasm</location>
    </subcellularLocation>
</comment>
<comment type="PTM">
    <text evidence="6">Under oxidizing conditions two disulfide bonds are formed involving the reactive cysteines. Under reducing conditions zinc is bound to the reactive cysteines and the protein is inactive.</text>
</comment>
<dbReference type="InterPro" id="IPR016153">
    <property type="entry name" value="Heat_shock_Hsp33_N"/>
</dbReference>
<dbReference type="GO" id="GO:0051082">
    <property type="term" value="F:unfolded protein binding"/>
    <property type="evidence" value="ECO:0007669"/>
    <property type="project" value="UniProtKB-UniRule"/>
</dbReference>
<dbReference type="SUPFAM" id="SSF64397">
    <property type="entry name" value="Hsp33 domain"/>
    <property type="match status" value="1"/>
</dbReference>
<keyword evidence="8" id="KW-1185">Reference proteome</keyword>
<dbReference type="Proteomes" id="UP001155546">
    <property type="component" value="Unassembled WGS sequence"/>
</dbReference>
<evidence type="ECO:0000256" key="5">
    <source>
        <dbReference type="ARBA" id="ARBA00023284"/>
    </source>
</evidence>
<evidence type="ECO:0000256" key="4">
    <source>
        <dbReference type="ARBA" id="ARBA00023186"/>
    </source>
</evidence>